<accession>A0ABX2V831</accession>
<name>A0ABX2V831_9BACL</name>
<organism evidence="3 4">
    <name type="scientific">Exiguobacterium undae</name>
    <dbReference type="NCBI Taxonomy" id="169177"/>
    <lineage>
        <taxon>Bacteria</taxon>
        <taxon>Bacillati</taxon>
        <taxon>Bacillota</taxon>
        <taxon>Bacilli</taxon>
        <taxon>Bacillales</taxon>
        <taxon>Bacillales Family XII. Incertae Sedis</taxon>
        <taxon>Exiguobacterium</taxon>
    </lineage>
</organism>
<dbReference type="InterPro" id="IPR011004">
    <property type="entry name" value="Trimer_LpxA-like_sf"/>
</dbReference>
<dbReference type="InterPro" id="IPR001451">
    <property type="entry name" value="Hexapep"/>
</dbReference>
<evidence type="ECO:0000313" key="3">
    <source>
        <dbReference type="EMBL" id="OAN14367.1"/>
    </source>
</evidence>
<proteinExistence type="predicted"/>
<evidence type="ECO:0000256" key="2">
    <source>
        <dbReference type="ARBA" id="ARBA00022737"/>
    </source>
</evidence>
<evidence type="ECO:0000313" key="4">
    <source>
        <dbReference type="Proteomes" id="UP000078447"/>
    </source>
</evidence>
<keyword evidence="2" id="KW-0677">Repeat</keyword>
<dbReference type="EMBL" id="LVVL01000001">
    <property type="protein sequence ID" value="OAN14367.1"/>
    <property type="molecule type" value="Genomic_DNA"/>
</dbReference>
<dbReference type="PROSITE" id="PS00101">
    <property type="entry name" value="HEXAPEP_TRANSFERASES"/>
    <property type="match status" value="1"/>
</dbReference>
<sequence length="201" mass="21829">MLKTILKVNRKVHKIFCSFLSIEILKSENVSFHKDINIVGIPIIENFRNAKITLGQRLIICSTTNSNPMGLNHKTVIRTLDEFAEISIGNDVGISGASICAAEKITIGNNTMLGANVQITDTDFHPIQINNRRYSKKFIKKKAVTIEDNVWIGANSIILKGVTIGENSIIGAGSVVTSSIPKNCIAAGSPAKIIKQISAEE</sequence>
<gene>
    <name evidence="3" type="ORF">A3783_00135</name>
</gene>
<dbReference type="InterPro" id="IPR051159">
    <property type="entry name" value="Hexapeptide_acetyltransf"/>
</dbReference>
<dbReference type="Pfam" id="PF00132">
    <property type="entry name" value="Hexapep"/>
    <property type="match status" value="1"/>
</dbReference>
<dbReference type="RefSeq" id="WP_035414031.1">
    <property type="nucleotide sequence ID" value="NZ_LVVL01000001.1"/>
</dbReference>
<dbReference type="InterPro" id="IPR018357">
    <property type="entry name" value="Hexapep_transf_CS"/>
</dbReference>
<dbReference type="Pfam" id="PF14602">
    <property type="entry name" value="Hexapep_2"/>
    <property type="match status" value="1"/>
</dbReference>
<dbReference type="PANTHER" id="PTHR23416">
    <property type="entry name" value="SIALIC ACID SYNTHASE-RELATED"/>
    <property type="match status" value="1"/>
</dbReference>
<keyword evidence="4" id="KW-1185">Reference proteome</keyword>
<evidence type="ECO:0008006" key="5">
    <source>
        <dbReference type="Google" id="ProtNLM"/>
    </source>
</evidence>
<dbReference type="Gene3D" id="2.160.10.10">
    <property type="entry name" value="Hexapeptide repeat proteins"/>
    <property type="match status" value="1"/>
</dbReference>
<protein>
    <recommendedName>
        <fullName evidence="5">Acyltransferase</fullName>
    </recommendedName>
</protein>
<evidence type="ECO:0000256" key="1">
    <source>
        <dbReference type="ARBA" id="ARBA00022679"/>
    </source>
</evidence>
<reference evidence="3 4" key="1">
    <citation type="submission" date="2016-03" db="EMBL/GenBank/DDBJ databases">
        <authorList>
            <person name="Cho S.-Y."/>
            <person name="Lim S."/>
            <person name="Kim H."/>
            <person name="Soh E.H."/>
            <person name="Moon J.S."/>
        </authorList>
    </citation>
    <scope>NUCLEOTIDE SEQUENCE [LARGE SCALE GENOMIC DNA]</scope>
    <source>
        <strain evidence="3 4">KCTC 3810</strain>
    </source>
</reference>
<dbReference type="SUPFAM" id="SSF51161">
    <property type="entry name" value="Trimeric LpxA-like enzymes"/>
    <property type="match status" value="1"/>
</dbReference>
<dbReference type="CDD" id="cd04647">
    <property type="entry name" value="LbH_MAT_like"/>
    <property type="match status" value="1"/>
</dbReference>
<keyword evidence="1" id="KW-0808">Transferase</keyword>
<dbReference type="Proteomes" id="UP000078447">
    <property type="component" value="Unassembled WGS sequence"/>
</dbReference>
<comment type="caution">
    <text evidence="3">The sequence shown here is derived from an EMBL/GenBank/DDBJ whole genome shotgun (WGS) entry which is preliminary data.</text>
</comment>